<sequence>MRAYIAHAQGSPCPTLVLPSPIGWPGDEETLSWILTGVHRALCERGAAHVLKIALVAPPADPGCDLAYRFVQVVPGAVPRFEFGGSCGHSILSSVLAVSQMGMVPRLRPGVRVRVRVLTNDDTVVCEPLDTTPAGDRVTFTVGFRRTAPTPLTGTLLLGETVSVLRTGGQEIPYSLVSLGNPYVFVDATELDIPDEAALFAAGAPLFRALTRIRELVALRLGWDSLCFPKVAALLPGGAGVLAARAVSVPSWHPTLALTGATCLATAAVQVGTVPHRLAGVDASGRLTVRTAAGRTEVRAATAAGRLVEVSVSPKSARLVTALDLPEAGARSRAVPEPSKP</sequence>
<evidence type="ECO:0000256" key="1">
    <source>
        <dbReference type="ARBA" id="ARBA00007673"/>
    </source>
</evidence>
<name>A0ABY9US14_9ACTN</name>
<dbReference type="SUPFAM" id="SSF54506">
    <property type="entry name" value="Diaminopimelate epimerase-like"/>
    <property type="match status" value="2"/>
</dbReference>
<proteinExistence type="inferred from homology"/>
<keyword evidence="2" id="KW-0413">Isomerase</keyword>
<keyword evidence="4" id="KW-1185">Reference proteome</keyword>
<dbReference type="RefSeq" id="WP_311034695.1">
    <property type="nucleotide sequence ID" value="NZ_CP117522.1"/>
</dbReference>
<dbReference type="PANTHER" id="PTHR43709">
    <property type="entry name" value="ACONITATE ISOMERASE-RELATED"/>
    <property type="match status" value="1"/>
</dbReference>
<dbReference type="Gene3D" id="3.10.310.10">
    <property type="entry name" value="Diaminopimelate Epimerase, Chain A, domain 1"/>
    <property type="match status" value="2"/>
</dbReference>
<organism evidence="3 4">
    <name type="scientific">Streptomyces luomodiensis</name>
    <dbReference type="NCBI Taxonomy" id="3026192"/>
    <lineage>
        <taxon>Bacteria</taxon>
        <taxon>Bacillati</taxon>
        <taxon>Actinomycetota</taxon>
        <taxon>Actinomycetes</taxon>
        <taxon>Kitasatosporales</taxon>
        <taxon>Streptomycetaceae</taxon>
        <taxon>Streptomyces</taxon>
    </lineage>
</organism>
<reference evidence="3 4" key="1">
    <citation type="submission" date="2023-02" db="EMBL/GenBank/DDBJ databases">
        <title>Streptomyces sp. SCA4-21 with antifungal activity against Fusarium oxysporum f. sp. cubense, Streptomyces sp. SCA2-17 with antifungal activity against Fusarium oxysporum f. sp. cubense.</title>
        <authorList>
            <person name="Qi D."/>
        </authorList>
    </citation>
    <scope>NUCLEOTIDE SEQUENCE [LARGE SCALE GENOMIC DNA]</scope>
    <source>
        <strain evidence="3 4">SCA4-21</strain>
    </source>
</reference>
<evidence type="ECO:0000256" key="2">
    <source>
        <dbReference type="ARBA" id="ARBA00023235"/>
    </source>
</evidence>
<gene>
    <name evidence="3" type="ORF">PS467_08260</name>
</gene>
<evidence type="ECO:0000313" key="4">
    <source>
        <dbReference type="Proteomes" id="UP001305606"/>
    </source>
</evidence>
<dbReference type="Proteomes" id="UP001305606">
    <property type="component" value="Chromosome"/>
</dbReference>
<comment type="similarity">
    <text evidence="1">Belongs to the PrpF family.</text>
</comment>
<accession>A0ABY9US14</accession>
<dbReference type="InterPro" id="IPR007400">
    <property type="entry name" value="PrpF-like"/>
</dbReference>
<dbReference type="PANTHER" id="PTHR43709:SF2">
    <property type="entry name" value="DUF453 DOMAIN PROTEIN (AFU_ORTHOLOGUE AFUA_6G00360)"/>
    <property type="match status" value="1"/>
</dbReference>
<dbReference type="EMBL" id="CP117522">
    <property type="protein sequence ID" value="WNE95345.1"/>
    <property type="molecule type" value="Genomic_DNA"/>
</dbReference>
<protein>
    <submittedName>
        <fullName evidence="3">Uncharacterized protein</fullName>
    </submittedName>
</protein>
<evidence type="ECO:0000313" key="3">
    <source>
        <dbReference type="EMBL" id="WNE95345.1"/>
    </source>
</evidence>